<proteinExistence type="predicted"/>
<name>A0A3P3YGE8_PLABS</name>
<feature type="chain" id="PRO_5018150887" evidence="1">
    <location>
        <begin position="22"/>
        <end position="121"/>
    </location>
</feature>
<organism evidence="2 3">
    <name type="scientific">Plasmodiophora brassicae</name>
    <name type="common">Clubroot disease agent</name>
    <dbReference type="NCBI Taxonomy" id="37360"/>
    <lineage>
        <taxon>Eukaryota</taxon>
        <taxon>Sar</taxon>
        <taxon>Rhizaria</taxon>
        <taxon>Endomyxa</taxon>
        <taxon>Phytomyxea</taxon>
        <taxon>Plasmodiophorida</taxon>
        <taxon>Plasmodiophoridae</taxon>
        <taxon>Plasmodiophora</taxon>
    </lineage>
</organism>
<evidence type="ECO:0000313" key="3">
    <source>
        <dbReference type="Proteomes" id="UP000290189"/>
    </source>
</evidence>
<reference evidence="2 3" key="1">
    <citation type="submission" date="2018-03" db="EMBL/GenBank/DDBJ databases">
        <authorList>
            <person name="Fogelqvist J."/>
        </authorList>
    </citation>
    <scope>NUCLEOTIDE SEQUENCE [LARGE SCALE GENOMIC DNA]</scope>
</reference>
<gene>
    <name evidence="2" type="ORF">PLBR_LOCUS6447</name>
</gene>
<keyword evidence="2" id="KW-0496">Mitochondrion</keyword>
<feature type="signal peptide" evidence="1">
    <location>
        <begin position="1"/>
        <end position="21"/>
    </location>
</feature>
<dbReference type="Proteomes" id="UP000290189">
    <property type="component" value="Unassembled WGS sequence"/>
</dbReference>
<keyword evidence="1" id="KW-0732">Signal</keyword>
<dbReference type="EMBL" id="OVEO01000011">
    <property type="protein sequence ID" value="SPQ99232.1"/>
    <property type="molecule type" value="Genomic_DNA"/>
</dbReference>
<protein>
    <submittedName>
        <fullName evidence="2">Uncharacterized protein</fullName>
    </submittedName>
</protein>
<dbReference type="AlphaFoldDB" id="A0A3P3YGE8"/>
<evidence type="ECO:0000256" key="1">
    <source>
        <dbReference type="SAM" id="SignalP"/>
    </source>
</evidence>
<sequence>MALWKSCALLFATLARRCALGADDDVNRDAVETYFDLDAYEDDYRYLDDEMTSNKVPYHTNAPVMVADTCATLTTMWRMAMSTTGSSRGGHGQGIVDEQEAGLTVERHVNPGIGGRPQLHA</sequence>
<evidence type="ECO:0000313" key="2">
    <source>
        <dbReference type="EMBL" id="SPQ99232.1"/>
    </source>
</evidence>
<geneLocation type="mitochondrion" evidence="2"/>
<accession>A0A3P3YGE8</accession>